<evidence type="ECO:0000313" key="1">
    <source>
        <dbReference type="EMBL" id="KAF3696511.1"/>
    </source>
</evidence>
<name>A0A6G1Q1N2_CHAAH</name>
<sequence length="82" mass="9474">MHKHRQLLKEAQFCLRRPIKIHSRPPALMLHAWLTTLLGLLAGFCKLVNQNRVDLGGWAGLKRRANEQFHMGVKEVLHQDSL</sequence>
<organism evidence="1 2">
    <name type="scientific">Channa argus</name>
    <name type="common">Northern snakehead</name>
    <name type="synonym">Ophicephalus argus</name>
    <dbReference type="NCBI Taxonomy" id="215402"/>
    <lineage>
        <taxon>Eukaryota</taxon>
        <taxon>Metazoa</taxon>
        <taxon>Chordata</taxon>
        <taxon>Craniata</taxon>
        <taxon>Vertebrata</taxon>
        <taxon>Euteleostomi</taxon>
        <taxon>Actinopterygii</taxon>
        <taxon>Neopterygii</taxon>
        <taxon>Teleostei</taxon>
        <taxon>Neoteleostei</taxon>
        <taxon>Acanthomorphata</taxon>
        <taxon>Anabantaria</taxon>
        <taxon>Anabantiformes</taxon>
        <taxon>Channoidei</taxon>
        <taxon>Channidae</taxon>
        <taxon>Channa</taxon>
    </lineage>
</organism>
<proteinExistence type="predicted"/>
<dbReference type="EMBL" id="CM015723">
    <property type="protein sequence ID" value="KAF3696511.1"/>
    <property type="molecule type" value="Genomic_DNA"/>
</dbReference>
<evidence type="ECO:0000313" key="2">
    <source>
        <dbReference type="Proteomes" id="UP000503349"/>
    </source>
</evidence>
<keyword evidence="2" id="KW-1185">Reference proteome</keyword>
<reference evidence="2" key="2">
    <citation type="submission" date="2019-02" db="EMBL/GenBank/DDBJ databases">
        <title>Opniocepnalus argus Var Kimnra genome.</title>
        <authorList>
            <person name="Zhou C."/>
            <person name="Xiao S."/>
        </authorList>
    </citation>
    <scope>NUCLEOTIDE SEQUENCE [LARGE SCALE GENOMIC DNA]</scope>
</reference>
<dbReference type="Proteomes" id="UP000503349">
    <property type="component" value="Chromosome 12"/>
</dbReference>
<reference evidence="1 2" key="1">
    <citation type="submission" date="2019-02" db="EMBL/GenBank/DDBJ databases">
        <title>Opniocepnalus argus genome.</title>
        <authorList>
            <person name="Zhou C."/>
            <person name="Xiao S."/>
        </authorList>
    </citation>
    <scope>NUCLEOTIDE SEQUENCE [LARGE SCALE GENOMIC DNA]</scope>
    <source>
        <strain evidence="1">OARG1902GOOAL</strain>
        <tissue evidence="1">Muscle</tissue>
    </source>
</reference>
<accession>A0A6G1Q1N2</accession>
<gene>
    <name evidence="1" type="ORF">EXN66_Car012189</name>
</gene>
<protein>
    <submittedName>
        <fullName evidence="1">Uncharacterized protein</fullName>
    </submittedName>
</protein>
<dbReference type="AlphaFoldDB" id="A0A6G1Q1N2"/>